<dbReference type="InterPro" id="IPR036390">
    <property type="entry name" value="WH_DNA-bd_sf"/>
</dbReference>
<dbReference type="SUPFAM" id="SSF53850">
    <property type="entry name" value="Periplasmic binding protein-like II"/>
    <property type="match status" value="1"/>
</dbReference>
<name>A0A916SPS0_9BURK</name>
<protein>
    <submittedName>
        <fullName evidence="6">Transcriptional regulator</fullName>
    </submittedName>
</protein>
<dbReference type="Pfam" id="PF00126">
    <property type="entry name" value="HTH_1"/>
    <property type="match status" value="1"/>
</dbReference>
<comment type="similarity">
    <text evidence="1">Belongs to the LysR transcriptional regulatory family.</text>
</comment>
<accession>A0A916SPS0</accession>
<dbReference type="NCBIfam" id="NF008352">
    <property type="entry name" value="PRK11139.1"/>
    <property type="match status" value="1"/>
</dbReference>
<dbReference type="InterPro" id="IPR000847">
    <property type="entry name" value="LysR_HTH_N"/>
</dbReference>
<dbReference type="GO" id="GO:0043565">
    <property type="term" value="F:sequence-specific DNA binding"/>
    <property type="evidence" value="ECO:0007669"/>
    <property type="project" value="TreeGrafter"/>
</dbReference>
<dbReference type="AlphaFoldDB" id="A0A916SPS0"/>
<dbReference type="InterPro" id="IPR005119">
    <property type="entry name" value="LysR_subst-bd"/>
</dbReference>
<gene>
    <name evidence="6" type="ORF">GCM10011496_36100</name>
</gene>
<evidence type="ECO:0000256" key="4">
    <source>
        <dbReference type="ARBA" id="ARBA00023163"/>
    </source>
</evidence>
<sequence>MASPLPPLNSLRAFECAARHLSFTKAADELNITQSAVSHQIKTLEAWLGFALFERNGQRVSLSLGGAVYAGELGPVFTRILHATQDLLTSGSHQILNLRGYGTFFVRWLIPRISDFQEKNRDIKIRLTTHVEAVDFGRDKVDMGIVYGDGPWDGNRSDLLFEDALIPVVSPRLVARMSLPCSLEKMLTLPMLHSRRKIQWEDWLQAVGATRKPAENDMYFEDVTILYQCLLEGLGLALVQVKYVEDDLAQGRLVTPYPYTLRRKGGYHLVSPLEISNDDKIVRFREWVLAQSLGPAGR</sequence>
<dbReference type="CDD" id="cd08432">
    <property type="entry name" value="PBP2_GcdR_TrpI_HvrB_AmpR_like"/>
    <property type="match status" value="1"/>
</dbReference>
<dbReference type="GO" id="GO:0006351">
    <property type="term" value="P:DNA-templated transcription"/>
    <property type="evidence" value="ECO:0007669"/>
    <property type="project" value="TreeGrafter"/>
</dbReference>
<evidence type="ECO:0000313" key="6">
    <source>
        <dbReference type="EMBL" id="GGB11981.1"/>
    </source>
</evidence>
<dbReference type="InterPro" id="IPR036388">
    <property type="entry name" value="WH-like_DNA-bd_sf"/>
</dbReference>
<dbReference type="GO" id="GO:0003700">
    <property type="term" value="F:DNA-binding transcription factor activity"/>
    <property type="evidence" value="ECO:0007669"/>
    <property type="project" value="InterPro"/>
</dbReference>
<comment type="caution">
    <text evidence="6">The sequence shown here is derived from an EMBL/GenBank/DDBJ whole genome shotgun (WGS) entry which is preliminary data.</text>
</comment>
<dbReference type="Pfam" id="PF03466">
    <property type="entry name" value="LysR_substrate"/>
    <property type="match status" value="1"/>
</dbReference>
<dbReference type="Proteomes" id="UP000620596">
    <property type="component" value="Unassembled WGS sequence"/>
</dbReference>
<reference evidence="6" key="2">
    <citation type="submission" date="2020-09" db="EMBL/GenBank/DDBJ databases">
        <authorList>
            <person name="Sun Q."/>
            <person name="Zhou Y."/>
        </authorList>
    </citation>
    <scope>NUCLEOTIDE SEQUENCE</scope>
    <source>
        <strain evidence="6">CGMCC 1.15322</strain>
    </source>
</reference>
<evidence type="ECO:0000313" key="7">
    <source>
        <dbReference type="Proteomes" id="UP000620596"/>
    </source>
</evidence>
<dbReference type="PANTHER" id="PTHR30537">
    <property type="entry name" value="HTH-TYPE TRANSCRIPTIONAL REGULATOR"/>
    <property type="match status" value="1"/>
</dbReference>
<keyword evidence="2" id="KW-0805">Transcription regulation</keyword>
<evidence type="ECO:0000256" key="3">
    <source>
        <dbReference type="ARBA" id="ARBA00023125"/>
    </source>
</evidence>
<keyword evidence="3" id="KW-0238">DNA-binding</keyword>
<keyword evidence="4" id="KW-0804">Transcription</keyword>
<dbReference type="PROSITE" id="PS50931">
    <property type="entry name" value="HTH_LYSR"/>
    <property type="match status" value="1"/>
</dbReference>
<evidence type="ECO:0000256" key="2">
    <source>
        <dbReference type="ARBA" id="ARBA00023015"/>
    </source>
</evidence>
<dbReference type="PRINTS" id="PR00039">
    <property type="entry name" value="HTHLYSR"/>
</dbReference>
<dbReference type="PANTHER" id="PTHR30537:SF74">
    <property type="entry name" value="HTH-TYPE TRANSCRIPTIONAL REGULATOR TRPI"/>
    <property type="match status" value="1"/>
</dbReference>
<feature type="domain" description="HTH lysR-type" evidence="5">
    <location>
        <begin position="6"/>
        <end position="63"/>
    </location>
</feature>
<evidence type="ECO:0000259" key="5">
    <source>
        <dbReference type="PROSITE" id="PS50931"/>
    </source>
</evidence>
<keyword evidence="7" id="KW-1185">Reference proteome</keyword>
<reference evidence="6" key="1">
    <citation type="journal article" date="2014" name="Int. J. Syst. Evol. Microbiol.">
        <title>Complete genome sequence of Corynebacterium casei LMG S-19264T (=DSM 44701T), isolated from a smear-ripened cheese.</title>
        <authorList>
            <consortium name="US DOE Joint Genome Institute (JGI-PGF)"/>
            <person name="Walter F."/>
            <person name="Albersmeier A."/>
            <person name="Kalinowski J."/>
            <person name="Ruckert C."/>
        </authorList>
    </citation>
    <scope>NUCLEOTIDE SEQUENCE</scope>
    <source>
        <strain evidence="6">CGMCC 1.15322</strain>
    </source>
</reference>
<dbReference type="Gene3D" id="3.40.190.10">
    <property type="entry name" value="Periplasmic binding protein-like II"/>
    <property type="match status" value="2"/>
</dbReference>
<organism evidence="6 7">
    <name type="scientific">Polaromonas eurypsychrophila</name>
    <dbReference type="NCBI Taxonomy" id="1614635"/>
    <lineage>
        <taxon>Bacteria</taxon>
        <taxon>Pseudomonadati</taxon>
        <taxon>Pseudomonadota</taxon>
        <taxon>Betaproteobacteria</taxon>
        <taxon>Burkholderiales</taxon>
        <taxon>Comamonadaceae</taxon>
        <taxon>Polaromonas</taxon>
    </lineage>
</organism>
<dbReference type="FunFam" id="1.10.10.10:FF:000038">
    <property type="entry name" value="Glycine cleavage system transcriptional activator"/>
    <property type="match status" value="1"/>
</dbReference>
<dbReference type="EMBL" id="BMIG01000018">
    <property type="protein sequence ID" value="GGB11981.1"/>
    <property type="molecule type" value="Genomic_DNA"/>
</dbReference>
<dbReference type="Gene3D" id="1.10.10.10">
    <property type="entry name" value="Winged helix-like DNA-binding domain superfamily/Winged helix DNA-binding domain"/>
    <property type="match status" value="1"/>
</dbReference>
<evidence type="ECO:0000256" key="1">
    <source>
        <dbReference type="ARBA" id="ARBA00009437"/>
    </source>
</evidence>
<dbReference type="InterPro" id="IPR058163">
    <property type="entry name" value="LysR-type_TF_proteobact-type"/>
</dbReference>
<proteinExistence type="inferred from homology"/>
<dbReference type="SUPFAM" id="SSF46785">
    <property type="entry name" value="Winged helix' DNA-binding domain"/>
    <property type="match status" value="1"/>
</dbReference>